<dbReference type="Pfam" id="PF00995">
    <property type="entry name" value="Sec1"/>
    <property type="match status" value="1"/>
</dbReference>
<organism evidence="2 3">
    <name type="scientific">Lachancea fermentati</name>
    <name type="common">Zygosaccharomyces fermentati</name>
    <dbReference type="NCBI Taxonomy" id="4955"/>
    <lineage>
        <taxon>Eukaryota</taxon>
        <taxon>Fungi</taxon>
        <taxon>Dikarya</taxon>
        <taxon>Ascomycota</taxon>
        <taxon>Saccharomycotina</taxon>
        <taxon>Saccharomycetes</taxon>
        <taxon>Saccharomycetales</taxon>
        <taxon>Saccharomycetaceae</taxon>
        <taxon>Lachancea</taxon>
    </lineage>
</organism>
<protein>
    <submittedName>
        <fullName evidence="2">LAFE_0E07998g1_1</fullName>
    </submittedName>
</protein>
<dbReference type="OrthoDB" id="10262287at2759"/>
<dbReference type="Gene3D" id="3.90.830.10">
    <property type="entry name" value="Syntaxin Binding Protein 1, Chain A, domain 2"/>
    <property type="match status" value="1"/>
</dbReference>
<dbReference type="STRING" id="4955.A0A1G4MD57"/>
<dbReference type="OMA" id="AYCGVVP"/>
<evidence type="ECO:0000256" key="1">
    <source>
        <dbReference type="ARBA" id="ARBA00009884"/>
    </source>
</evidence>
<dbReference type="Proteomes" id="UP000190831">
    <property type="component" value="Chromosome E"/>
</dbReference>
<name>A0A1G4MD57_LACFM</name>
<dbReference type="InterPro" id="IPR036045">
    <property type="entry name" value="Sec1-like_sf"/>
</dbReference>
<evidence type="ECO:0000313" key="3">
    <source>
        <dbReference type="Proteomes" id="UP000190831"/>
    </source>
</evidence>
<dbReference type="PANTHER" id="PTHR11679">
    <property type="entry name" value="VESICLE PROTEIN SORTING-ASSOCIATED"/>
    <property type="match status" value="1"/>
</dbReference>
<dbReference type="SUPFAM" id="SSF56815">
    <property type="entry name" value="Sec1/munc18-like (SM) proteins"/>
    <property type="match status" value="1"/>
</dbReference>
<dbReference type="InterPro" id="IPR043154">
    <property type="entry name" value="Sec-1-like_dom1"/>
</dbReference>
<dbReference type="Gene3D" id="3.40.50.1910">
    <property type="match status" value="2"/>
</dbReference>
<dbReference type="EMBL" id="LT598488">
    <property type="protein sequence ID" value="SCW01821.1"/>
    <property type="molecule type" value="Genomic_DNA"/>
</dbReference>
<evidence type="ECO:0000313" key="2">
    <source>
        <dbReference type="EMBL" id="SCW01821.1"/>
    </source>
</evidence>
<reference evidence="3" key="1">
    <citation type="submission" date="2016-03" db="EMBL/GenBank/DDBJ databases">
        <authorList>
            <person name="Devillers H."/>
        </authorList>
    </citation>
    <scope>NUCLEOTIDE SEQUENCE [LARGE SCALE GENOMIC DNA]</scope>
</reference>
<dbReference type="InterPro" id="IPR001619">
    <property type="entry name" value="Sec1-like"/>
</dbReference>
<comment type="similarity">
    <text evidence="1">Belongs to the STXBP/unc-18/SEC1 family.</text>
</comment>
<sequence length="650" mass="73491">MNKTINTRKFARILRDDLFDILNSFTENSMTQILILQKNVLELLNYLCTFSQLINSTEVSQIILCDENCEAKLEELRAQNDLQLIFLVDVKSDLRIPQKIVDIIDSQREDHCKIIYSSWDQEPSDRAGGLQNYIHLQLKNQVKIHPWKFLPVCLVDDNLLDCNFLRNSEGESLYAPKLRSMQEACRSLLIENLSITLQSVLKQADVMITHALSVGPNSHKLVDHLKKSLNGQKSAEDIFIEDALYGNRHSGKQCNLIVLEREIDQLTPMLSQLTYAGILDDLYELRGNKLVEEPSLADVEVGSIDYTRDDVWDELKFQNFGALGPRLNEMARELQVKYDARHQAESVGEIKEFVESLGGLQEQQKLLKLHTALSSKVVSEVTGPEEDDEESLFNRIMELEQDLILGNLGHRAGCDRILELLHEFEAPRHVVLRLCCIFSLSKNGIREREFQILKTELIDSWGTAVLFELEDLTRAGVFLSKANYAKYSKWHDFQSLASALSLVPQLEGDDGPGKPLDANFAYCGVVPITTRIVQMLYDRCVASKSYSPQQPFIMSRTPTWRGMEELFNLQYGAGSIREQVWDRSQAAKTKIIGVPDASAADPVFVVFIGGATLGEVATLQYLGRQLRSKGVHKRFIILCDGIVGGKRVVA</sequence>
<dbReference type="GO" id="GO:0016192">
    <property type="term" value="P:vesicle-mediated transport"/>
    <property type="evidence" value="ECO:0007669"/>
    <property type="project" value="InterPro"/>
</dbReference>
<dbReference type="InterPro" id="IPR043127">
    <property type="entry name" value="Sec-1-like_dom3a"/>
</dbReference>
<keyword evidence="3" id="KW-1185">Reference proteome</keyword>
<dbReference type="InterPro" id="IPR027482">
    <property type="entry name" value="Sec1-like_dom2"/>
</dbReference>
<accession>A0A1G4MD57</accession>
<dbReference type="AlphaFoldDB" id="A0A1G4MD57"/>
<proteinExistence type="inferred from homology"/>
<gene>
    <name evidence="2" type="ORF">LAFE_0E07998G</name>
</gene>
<dbReference type="InterPro" id="IPR043155">
    <property type="entry name" value="VPS33_dom3b"/>
</dbReference>
<dbReference type="Gene3D" id="3.40.50.2060">
    <property type="match status" value="1"/>
</dbReference>
<dbReference type="Gene3D" id="1.25.40.850">
    <property type="match status" value="1"/>
</dbReference>